<comment type="caution">
    <text evidence="2">The sequence shown here is derived from an EMBL/GenBank/DDBJ whole genome shotgun (WGS) entry which is preliminary data.</text>
</comment>
<organism evidence="2 3">
    <name type="scientific">Helicobacter didelphidarum</name>
    <dbReference type="NCBI Taxonomy" id="2040648"/>
    <lineage>
        <taxon>Bacteria</taxon>
        <taxon>Pseudomonadati</taxon>
        <taxon>Campylobacterota</taxon>
        <taxon>Epsilonproteobacteria</taxon>
        <taxon>Campylobacterales</taxon>
        <taxon>Helicobacteraceae</taxon>
        <taxon>Helicobacter</taxon>
    </lineage>
</organism>
<dbReference type="Pfam" id="PF13304">
    <property type="entry name" value="AAA_21"/>
    <property type="match status" value="1"/>
</dbReference>
<dbReference type="EMBL" id="NXLQ01000021">
    <property type="protein sequence ID" value="RDU64025.1"/>
    <property type="molecule type" value="Genomic_DNA"/>
</dbReference>
<proteinExistence type="predicted"/>
<dbReference type="RefSeq" id="WP_115543494.1">
    <property type="nucleotide sequence ID" value="NZ_NXLQ01000021.1"/>
</dbReference>
<dbReference type="GO" id="GO:0016887">
    <property type="term" value="F:ATP hydrolysis activity"/>
    <property type="evidence" value="ECO:0007669"/>
    <property type="project" value="InterPro"/>
</dbReference>
<dbReference type="Proteomes" id="UP000256379">
    <property type="component" value="Unassembled WGS sequence"/>
</dbReference>
<keyword evidence="3" id="KW-1185">Reference proteome</keyword>
<dbReference type="GO" id="GO:0005524">
    <property type="term" value="F:ATP binding"/>
    <property type="evidence" value="ECO:0007669"/>
    <property type="project" value="InterPro"/>
</dbReference>
<evidence type="ECO:0000313" key="3">
    <source>
        <dbReference type="Proteomes" id="UP000256379"/>
    </source>
</evidence>
<accession>A0A3D8IGA1</accession>
<sequence length="687" mass="80201">MVFVYGSLLFFLDWWRLCLNLDFMGGGGGGESHTLKLYKEDEVECIEGADEISILKFCIAKYGNELIEENREKREYGDFGYEYTMKSMLAEADSIDSKDKLIALFNKIYYFITPRDKKELVEYEKQCEEEYDRLYESAEKLMVEVRGYNEKHRLFDYARKATTKDFQRSFEDIQAHIENAEDYEQIVALYKELTALIKDIVANYNHYRGDYFPYKINISTKILTPKQISKTKIQKSMEATFHETKLKDTKEIMDKLDLEYSYTPGKIDSVPKVITYKDKYRFSNKDLKTDREHIETNAFFIALLQAANLKVSAITKAYERAEATSGYLTQIESKYNERVNDLVTKRFNELYKKVEDNQYEFGLKLEKTQINFTIFRGNNKDEVLELDLQSEGFKWFFNLFFHLLYSKTLQKGSVVLMDEPAHNLSIPARKEFRDFLKQYGEENGITFVIVTHDPFLVHADYLDEIRIVQNHTKEDSKGVEILNDFSSISSKDTDALLIIKQALGIGTYILYPPNLQIIFVEGITDYNYLTTFKILKEREENKLCSVVFLPIGGLGEKGDEKEILEKLLQQHKEPILLIDDDGAGKAIIKVKEENKMESLRIIKLSEIDSKLKEIEDCFDKKDIEKYGLLKKDSNGKESKEFIKSSKLSSAIKKALLWRKADDDKTQNLIEQSTKQNFYKILDYLENL</sequence>
<dbReference type="Gene3D" id="3.40.50.300">
    <property type="entry name" value="P-loop containing nucleotide triphosphate hydrolases"/>
    <property type="match status" value="1"/>
</dbReference>
<dbReference type="InterPro" id="IPR027417">
    <property type="entry name" value="P-loop_NTPase"/>
</dbReference>
<dbReference type="SUPFAM" id="SSF52540">
    <property type="entry name" value="P-loop containing nucleoside triphosphate hydrolases"/>
    <property type="match status" value="1"/>
</dbReference>
<name>A0A3D8IGA1_9HELI</name>
<evidence type="ECO:0000313" key="2">
    <source>
        <dbReference type="EMBL" id="RDU64025.1"/>
    </source>
</evidence>
<dbReference type="AlphaFoldDB" id="A0A3D8IGA1"/>
<reference evidence="2 3" key="1">
    <citation type="submission" date="2018-04" db="EMBL/GenBank/DDBJ databases">
        <title>Novel Campyloabacter and Helicobacter Species and Strains.</title>
        <authorList>
            <person name="Mannion A.J."/>
            <person name="Shen Z."/>
            <person name="Fox J.G."/>
        </authorList>
    </citation>
    <scope>NUCLEOTIDE SEQUENCE [LARGE SCALE GENOMIC DNA]</scope>
    <source>
        <strain evidence="2 3">MIT 17-337</strain>
    </source>
</reference>
<feature type="domain" description="ATPase AAA-type core" evidence="1">
    <location>
        <begin position="309"/>
        <end position="457"/>
    </location>
</feature>
<dbReference type="InterPro" id="IPR003959">
    <property type="entry name" value="ATPase_AAA_core"/>
</dbReference>
<dbReference type="OrthoDB" id="304566at2"/>
<evidence type="ECO:0000259" key="1">
    <source>
        <dbReference type="Pfam" id="PF13304"/>
    </source>
</evidence>
<gene>
    <name evidence="2" type="ORF">CQA53_08040</name>
</gene>
<protein>
    <recommendedName>
        <fullName evidence="1">ATPase AAA-type core domain-containing protein</fullName>
    </recommendedName>
</protein>